<dbReference type="EC" id="3.5.1.1" evidence="1"/>
<dbReference type="PANTHER" id="PTHR11707">
    <property type="entry name" value="L-ASPARAGINASE"/>
    <property type="match status" value="1"/>
</dbReference>
<dbReference type="GO" id="GO:0009066">
    <property type="term" value="P:aspartate family amino acid metabolic process"/>
    <property type="evidence" value="ECO:0007669"/>
    <property type="project" value="UniProtKB-ARBA"/>
</dbReference>
<feature type="domain" description="Asparaginase/glutaminase C-terminal" evidence="7">
    <location>
        <begin position="270"/>
        <end position="385"/>
    </location>
</feature>
<dbReference type="PROSITE" id="PS00917">
    <property type="entry name" value="ASN_GLN_ASE_2"/>
    <property type="match status" value="1"/>
</dbReference>
<dbReference type="InterPro" id="IPR027474">
    <property type="entry name" value="L-asparaginase_N"/>
</dbReference>
<evidence type="ECO:0000256" key="4">
    <source>
        <dbReference type="PIRSR" id="PIRSR001220-2"/>
    </source>
</evidence>
<feature type="binding site" evidence="4">
    <location>
        <position position="118"/>
    </location>
    <ligand>
        <name>substrate</name>
    </ligand>
</feature>
<dbReference type="Gene3D" id="3.40.50.40">
    <property type="match status" value="1"/>
</dbReference>
<dbReference type="InterPro" id="IPR006034">
    <property type="entry name" value="Asparaginase/glutaminase-like"/>
</dbReference>
<evidence type="ECO:0000259" key="7">
    <source>
        <dbReference type="Pfam" id="PF17763"/>
    </source>
</evidence>
<evidence type="ECO:0000259" key="6">
    <source>
        <dbReference type="Pfam" id="PF00710"/>
    </source>
</evidence>
<dbReference type="Gene3D" id="3.40.50.1170">
    <property type="entry name" value="L-asparaginase, N-terminal domain"/>
    <property type="match status" value="1"/>
</dbReference>
<dbReference type="AlphaFoldDB" id="A0A915BTW9"/>
<dbReference type="GO" id="GO:0004067">
    <property type="term" value="F:asparaginase activity"/>
    <property type="evidence" value="ECO:0007669"/>
    <property type="project" value="UniProtKB-UniRule"/>
</dbReference>
<dbReference type="SUPFAM" id="SSF53774">
    <property type="entry name" value="Glutaminase/Asparaginase"/>
    <property type="match status" value="1"/>
</dbReference>
<organism evidence="8 9">
    <name type="scientific">Parascaris univalens</name>
    <name type="common">Nematode worm</name>
    <dbReference type="NCBI Taxonomy" id="6257"/>
    <lineage>
        <taxon>Eukaryota</taxon>
        <taxon>Metazoa</taxon>
        <taxon>Ecdysozoa</taxon>
        <taxon>Nematoda</taxon>
        <taxon>Chromadorea</taxon>
        <taxon>Rhabditida</taxon>
        <taxon>Spirurina</taxon>
        <taxon>Ascaridomorpha</taxon>
        <taxon>Ascaridoidea</taxon>
        <taxon>Ascarididae</taxon>
        <taxon>Parascaris</taxon>
    </lineage>
</organism>
<dbReference type="FunFam" id="3.40.50.40:FF:000001">
    <property type="entry name" value="L-asparaginase 1"/>
    <property type="match status" value="1"/>
</dbReference>
<proteinExistence type="predicted"/>
<dbReference type="Pfam" id="PF00710">
    <property type="entry name" value="Asparaginase"/>
    <property type="match status" value="1"/>
</dbReference>
<feature type="binding site" evidence="4">
    <location>
        <begin position="149"/>
        <end position="150"/>
    </location>
    <ligand>
        <name>substrate</name>
    </ligand>
</feature>
<dbReference type="PROSITE" id="PS51732">
    <property type="entry name" value="ASN_GLN_ASE_3"/>
    <property type="match status" value="1"/>
</dbReference>
<dbReference type="CDD" id="cd08963">
    <property type="entry name" value="L-asparaginase_I"/>
    <property type="match status" value="1"/>
</dbReference>
<dbReference type="PRINTS" id="PR00139">
    <property type="entry name" value="ASNGLNASE"/>
</dbReference>
<protein>
    <recommendedName>
        <fullName evidence="1">asparaginase</fullName>
        <ecNumber evidence="1">3.5.1.1</ecNumber>
    </recommendedName>
</protein>
<accession>A0A915BTW9</accession>
<dbReference type="InterPro" id="IPR027473">
    <property type="entry name" value="L-asparaginase_C"/>
</dbReference>
<feature type="active site" evidence="5">
    <location>
        <position position="149"/>
    </location>
</feature>
<dbReference type="Pfam" id="PF17763">
    <property type="entry name" value="Asparaginase_C"/>
    <property type="match status" value="1"/>
</dbReference>
<sequence length="396" mass="43945">MIVTSSLNSFLRNAKTFKDGLRLLPLISRFYCKETMRPKGSVSTNPRILVINTGGTISMKKVNGVYRPEPGFLLKVMSESSAAKLEVNSPARFNLPAHNPFNRNIVFSVKECEPFLDSCNMGIDDWLRIARDIGAAYDNFDGFVILHGTDTLAYTASALSFILENLAKPVVVTGSQIPMREVRSDAPNNFFGALLCAAFIPIPAVTVFFDGSLYKGNRVTKTSSTAMHAFESPNHPRLVRFDVFLHYDSCLNAKAHSSAPFRVCQDLCRDVSVLRIYPSIKPETVARHLQLPMRGCVIQTYGMGNIPDSKDLHSVLLDATRRGCILVSCSQCKSGKVESVYESSLFMKTTGVISGYDMTTEAAFTKLVYVLGKKNLNDEEKRELMSQDLRGEVTIY</sequence>
<feature type="active site" description="O-isoaspartyl threonine intermediate" evidence="3">
    <location>
        <position position="56"/>
    </location>
</feature>
<evidence type="ECO:0000256" key="5">
    <source>
        <dbReference type="PROSITE-ProRule" id="PRU10100"/>
    </source>
</evidence>
<dbReference type="WBParaSite" id="PgR059_g021_t01">
    <property type="protein sequence ID" value="PgR059_g021_t01"/>
    <property type="gene ID" value="PgR059_g021"/>
</dbReference>
<dbReference type="InterPro" id="IPR036152">
    <property type="entry name" value="Asp/glu_Ase-like_sf"/>
</dbReference>
<feature type="domain" description="L-asparaginase N-terminal" evidence="6">
    <location>
        <begin position="47"/>
        <end position="241"/>
    </location>
</feature>
<evidence type="ECO:0000256" key="3">
    <source>
        <dbReference type="PIRSR" id="PIRSR001220-1"/>
    </source>
</evidence>
<dbReference type="InterPro" id="IPR040919">
    <property type="entry name" value="Asparaginase_C"/>
</dbReference>
<evidence type="ECO:0000313" key="9">
    <source>
        <dbReference type="WBParaSite" id="PgR059_g021_t01"/>
    </source>
</evidence>
<dbReference type="SFLD" id="SFLDS00057">
    <property type="entry name" value="Glutaminase/Asparaginase"/>
    <property type="match status" value="1"/>
</dbReference>
<keyword evidence="2" id="KW-0378">Hydrolase</keyword>
<dbReference type="InterPro" id="IPR027475">
    <property type="entry name" value="Asparaginase/glutaminase_AS2"/>
</dbReference>
<dbReference type="SMART" id="SM00870">
    <property type="entry name" value="Asparaginase"/>
    <property type="match status" value="1"/>
</dbReference>
<dbReference type="PIRSF" id="PIRSF500176">
    <property type="entry name" value="L_ASNase"/>
    <property type="match status" value="1"/>
</dbReference>
<dbReference type="InterPro" id="IPR041725">
    <property type="entry name" value="L-asparaginase_I"/>
</dbReference>
<evidence type="ECO:0000256" key="1">
    <source>
        <dbReference type="ARBA" id="ARBA00012920"/>
    </source>
</evidence>
<dbReference type="InterPro" id="IPR037152">
    <property type="entry name" value="L-asparaginase_N_sf"/>
</dbReference>
<evidence type="ECO:0000313" key="8">
    <source>
        <dbReference type="Proteomes" id="UP000887569"/>
    </source>
</evidence>
<dbReference type="Proteomes" id="UP000887569">
    <property type="component" value="Unplaced"/>
</dbReference>
<dbReference type="PANTHER" id="PTHR11707:SF28">
    <property type="entry name" value="60 KDA LYSOPHOSPHOLIPASE"/>
    <property type="match status" value="1"/>
</dbReference>
<reference evidence="9" key="1">
    <citation type="submission" date="2022-11" db="UniProtKB">
        <authorList>
            <consortium name="WormBaseParasite"/>
        </authorList>
    </citation>
    <scope>IDENTIFICATION</scope>
</reference>
<dbReference type="PIRSF" id="PIRSF001220">
    <property type="entry name" value="L-ASNase_gatD"/>
    <property type="match status" value="1"/>
</dbReference>
<name>A0A915BTW9_PARUN</name>
<evidence type="ECO:0000256" key="2">
    <source>
        <dbReference type="ARBA" id="ARBA00022801"/>
    </source>
</evidence>
<keyword evidence="8" id="KW-1185">Reference proteome</keyword>